<dbReference type="AlphaFoldDB" id="A0A0E9VTU9"/>
<accession>A0A0E9VTU9</accession>
<protein>
    <submittedName>
        <fullName evidence="1">Uncharacterized protein</fullName>
    </submittedName>
</protein>
<organism evidence="1">
    <name type="scientific">Anguilla anguilla</name>
    <name type="common">European freshwater eel</name>
    <name type="synonym">Muraena anguilla</name>
    <dbReference type="NCBI Taxonomy" id="7936"/>
    <lineage>
        <taxon>Eukaryota</taxon>
        <taxon>Metazoa</taxon>
        <taxon>Chordata</taxon>
        <taxon>Craniata</taxon>
        <taxon>Vertebrata</taxon>
        <taxon>Euteleostomi</taxon>
        <taxon>Actinopterygii</taxon>
        <taxon>Neopterygii</taxon>
        <taxon>Teleostei</taxon>
        <taxon>Anguilliformes</taxon>
        <taxon>Anguillidae</taxon>
        <taxon>Anguilla</taxon>
    </lineage>
</organism>
<reference evidence="1" key="1">
    <citation type="submission" date="2014-11" db="EMBL/GenBank/DDBJ databases">
        <authorList>
            <person name="Amaro Gonzalez C."/>
        </authorList>
    </citation>
    <scope>NUCLEOTIDE SEQUENCE</scope>
</reference>
<proteinExistence type="predicted"/>
<dbReference type="EMBL" id="GBXM01026988">
    <property type="protein sequence ID" value="JAH81589.1"/>
    <property type="molecule type" value="Transcribed_RNA"/>
</dbReference>
<reference evidence="1" key="2">
    <citation type="journal article" date="2015" name="Fish Shellfish Immunol.">
        <title>Early steps in the European eel (Anguilla anguilla)-Vibrio vulnificus interaction in the gills: Role of the RtxA13 toxin.</title>
        <authorList>
            <person name="Callol A."/>
            <person name="Pajuelo D."/>
            <person name="Ebbesson L."/>
            <person name="Teles M."/>
            <person name="MacKenzie S."/>
            <person name="Amaro C."/>
        </authorList>
    </citation>
    <scope>NUCLEOTIDE SEQUENCE</scope>
</reference>
<evidence type="ECO:0000313" key="1">
    <source>
        <dbReference type="EMBL" id="JAH81589.1"/>
    </source>
</evidence>
<sequence>MFVDLFTWCHILLQSSGISGTVDYVRTSFGGMTLKSLPVIFYFLILHDVQIEHSLKNTLKNVAPAVKLMFPMFEPLNRP</sequence>
<name>A0A0E9VTU9_ANGAN</name>